<dbReference type="InterPro" id="IPR036770">
    <property type="entry name" value="Ankyrin_rpt-contain_sf"/>
</dbReference>
<evidence type="ECO:0000256" key="1">
    <source>
        <dbReference type="ARBA" id="ARBA00022737"/>
    </source>
</evidence>
<comment type="caution">
    <text evidence="4">The sequence shown here is derived from an EMBL/GenBank/DDBJ whole genome shotgun (WGS) entry which is preliminary data.</text>
</comment>
<evidence type="ECO:0000256" key="2">
    <source>
        <dbReference type="ARBA" id="ARBA00023043"/>
    </source>
</evidence>
<dbReference type="SMART" id="SM00248">
    <property type="entry name" value="ANK"/>
    <property type="match status" value="4"/>
</dbReference>
<evidence type="ECO:0000256" key="3">
    <source>
        <dbReference type="PROSITE-ProRule" id="PRU00023"/>
    </source>
</evidence>
<feature type="repeat" description="ANK" evidence="3">
    <location>
        <begin position="40"/>
        <end position="74"/>
    </location>
</feature>
<name>A0ABV6Z6J2_UNCC1</name>
<keyword evidence="1" id="KW-0677">Repeat</keyword>
<reference evidence="4 5" key="1">
    <citation type="submission" date="2024-09" db="EMBL/GenBank/DDBJ databases">
        <title>Laminarin stimulates single cell rates of sulfate reduction while oxygen inhibits transcriptomic activity in coastal marine sediment.</title>
        <authorList>
            <person name="Lindsay M."/>
            <person name="Orcutt B."/>
            <person name="Emerson D."/>
            <person name="Stepanauskas R."/>
            <person name="D'Angelo T."/>
        </authorList>
    </citation>
    <scope>NUCLEOTIDE SEQUENCE [LARGE SCALE GENOMIC DNA]</scope>
    <source>
        <strain evidence="4">SAG AM-311-K15</strain>
    </source>
</reference>
<gene>
    <name evidence="4" type="ORF">ACFL27_28110</name>
</gene>
<evidence type="ECO:0000313" key="4">
    <source>
        <dbReference type="EMBL" id="MFC1854065.1"/>
    </source>
</evidence>
<accession>A0ABV6Z6J2</accession>
<dbReference type="Proteomes" id="UP001594351">
    <property type="component" value="Unassembled WGS sequence"/>
</dbReference>
<sequence>MSKKKSQLEAKLLEAVTRDDIDQVKKLVARGADVNTTTRNNITPLMLAVRAPENKFALTSFLIKNGADVFAEDNEGKSAYDYIIEPPAPPEHHENAFEAWIYCEEHSIMNYINDHKMELFFKAIKNGDLEVIDMIAEKGLSISSALLLGRTPLMAAMSAKKSKLKIVKYLIEHKADILAKDYKGKTALDYLSMPPEPPPDDEAAHQAWLNCEEYRLKKYLLHLMKESAPQG</sequence>
<evidence type="ECO:0000313" key="5">
    <source>
        <dbReference type="Proteomes" id="UP001594351"/>
    </source>
</evidence>
<feature type="repeat" description="ANK" evidence="3">
    <location>
        <begin position="148"/>
        <end position="182"/>
    </location>
</feature>
<dbReference type="PANTHER" id="PTHR24171">
    <property type="entry name" value="ANKYRIN REPEAT DOMAIN-CONTAINING PROTEIN 39-RELATED"/>
    <property type="match status" value="1"/>
</dbReference>
<dbReference type="Pfam" id="PF12796">
    <property type="entry name" value="Ank_2"/>
    <property type="match status" value="2"/>
</dbReference>
<dbReference type="PROSITE" id="PS50088">
    <property type="entry name" value="ANK_REPEAT"/>
    <property type="match status" value="2"/>
</dbReference>
<keyword evidence="2 3" id="KW-0040">ANK repeat</keyword>
<dbReference type="Gene3D" id="1.25.40.20">
    <property type="entry name" value="Ankyrin repeat-containing domain"/>
    <property type="match status" value="2"/>
</dbReference>
<keyword evidence="5" id="KW-1185">Reference proteome</keyword>
<protein>
    <submittedName>
        <fullName evidence="4">Ankyrin repeat domain-containing protein</fullName>
    </submittedName>
</protein>
<dbReference type="PROSITE" id="PS50297">
    <property type="entry name" value="ANK_REP_REGION"/>
    <property type="match status" value="2"/>
</dbReference>
<dbReference type="SUPFAM" id="SSF48403">
    <property type="entry name" value="Ankyrin repeat"/>
    <property type="match status" value="1"/>
</dbReference>
<proteinExistence type="predicted"/>
<dbReference type="InterPro" id="IPR002110">
    <property type="entry name" value="Ankyrin_rpt"/>
</dbReference>
<organism evidence="4 5">
    <name type="scientific">candidate division CSSED10-310 bacterium</name>
    <dbReference type="NCBI Taxonomy" id="2855610"/>
    <lineage>
        <taxon>Bacteria</taxon>
        <taxon>Bacteria division CSSED10-310</taxon>
    </lineage>
</organism>
<dbReference type="EMBL" id="JBHPBY010000703">
    <property type="protein sequence ID" value="MFC1854065.1"/>
    <property type="molecule type" value="Genomic_DNA"/>
</dbReference>